<accession>A0ABX6W4D7</accession>
<reference evidence="1 2" key="1">
    <citation type="submission" date="2020-11" db="EMBL/GenBank/DDBJ databases">
        <title>Complete genome sequence unveiled secondary metabolic potentials in Streptomyces solisilvae HNM0141.</title>
        <authorList>
            <person name="Huang X."/>
        </authorList>
    </citation>
    <scope>NUCLEOTIDE SEQUENCE [LARGE SCALE GENOMIC DNA]</scope>
    <source>
        <strain evidence="1 2">HNM0141</strain>
    </source>
</reference>
<protein>
    <recommendedName>
        <fullName evidence="3">HK97 gp10 family phage protein</fullName>
    </recommendedName>
</protein>
<evidence type="ECO:0000313" key="1">
    <source>
        <dbReference type="EMBL" id="QPI56358.1"/>
    </source>
</evidence>
<keyword evidence="2" id="KW-1185">Reference proteome</keyword>
<dbReference type="Proteomes" id="UP000663421">
    <property type="component" value="Chromosome"/>
</dbReference>
<dbReference type="EMBL" id="CP065050">
    <property type="protein sequence ID" value="QPI56358.1"/>
    <property type="molecule type" value="Genomic_DNA"/>
</dbReference>
<evidence type="ECO:0008006" key="3">
    <source>
        <dbReference type="Google" id="ProtNLM"/>
    </source>
</evidence>
<name>A0ABX6W4D7_STRMQ</name>
<organism evidence="1 2">
    <name type="scientific">Streptomyces malaysiensis</name>
    <dbReference type="NCBI Taxonomy" id="92644"/>
    <lineage>
        <taxon>Bacteria</taxon>
        <taxon>Bacillati</taxon>
        <taxon>Actinomycetota</taxon>
        <taxon>Actinomycetes</taxon>
        <taxon>Kitasatosporales</taxon>
        <taxon>Streptomycetaceae</taxon>
        <taxon>Streptomyces</taxon>
        <taxon>Streptomyces violaceusniger group</taxon>
    </lineage>
</organism>
<proteinExistence type="predicted"/>
<gene>
    <name evidence="1" type="ORF">I1A49_16665</name>
</gene>
<evidence type="ECO:0000313" key="2">
    <source>
        <dbReference type="Proteomes" id="UP000663421"/>
    </source>
</evidence>
<sequence length="120" mass="13484">MAYRSKYTGRYSGMGRMLQRPWMQRPCKDAAVKIMAVGQTAAPVGDPNEDRHPGWYKSAFDIVPIYKNVPFRGKPRMRPGARVVNDAPHAWRVEKGDGRVPRYAPLQHAIDAVKAAHRGA</sequence>